<feature type="transmembrane region" description="Helical" evidence="7">
    <location>
        <begin position="498"/>
        <end position="519"/>
    </location>
</feature>
<feature type="transmembrane region" description="Helical" evidence="7">
    <location>
        <begin position="724"/>
        <end position="748"/>
    </location>
</feature>
<dbReference type="Pfam" id="PF00701">
    <property type="entry name" value="DHDPS"/>
    <property type="match status" value="1"/>
</dbReference>
<dbReference type="InterPro" id="IPR013785">
    <property type="entry name" value="Aldolase_TIM"/>
</dbReference>
<dbReference type="SMART" id="SM01130">
    <property type="entry name" value="DHDPS"/>
    <property type="match status" value="1"/>
</dbReference>
<dbReference type="PANTHER" id="PTHR43341">
    <property type="entry name" value="AMINO ACID PERMEASE"/>
    <property type="match status" value="1"/>
</dbReference>
<keyword evidence="10" id="KW-1185">Reference proteome</keyword>
<dbReference type="FunFam" id="1.20.1740.10:FF:000006">
    <property type="entry name" value="General amino acid permease"/>
    <property type="match status" value="1"/>
</dbReference>
<dbReference type="GO" id="GO:0016829">
    <property type="term" value="F:lyase activity"/>
    <property type="evidence" value="ECO:0007669"/>
    <property type="project" value="InterPro"/>
</dbReference>
<feature type="transmembrane region" description="Helical" evidence="7">
    <location>
        <begin position="617"/>
        <end position="638"/>
    </location>
</feature>
<feature type="transmembrane region" description="Helical" evidence="7">
    <location>
        <begin position="801"/>
        <end position="821"/>
    </location>
</feature>
<gene>
    <name evidence="9" type="ORF">EKO04_003787</name>
</gene>
<evidence type="ECO:0000256" key="1">
    <source>
        <dbReference type="ARBA" id="ARBA00004141"/>
    </source>
</evidence>
<evidence type="ECO:0000259" key="8">
    <source>
        <dbReference type="Pfam" id="PF00324"/>
    </source>
</evidence>
<sequence>MPSQVPPAGVWCPAVTLFDPKTDKVDFENQARYFHYLSTTGLAGLVVLGTNAETMLLTREERKALIATARRAVGPSFPIMAGVGSHSTAQTLEFISDAATAGANSVLVLPCCYFGGATTPQVLENFYGQVAARSELPIVIYNFPGVCNGVDLSSDFIEAMAKRHSNIVGVKLTCGSVAKITRLAAALPKEEFAVFGGQADFIIGGLSSGSSGCIAAFANVAPRCVVRINELYHQGKHAEALALHQKTALAEQAIKGGIALTKYAAAIHSATYAGIQDAPAKMAPRRPYVAPAAAVQDMLSAVDTMSDHKAYEVNEKSANASSDVQGKDEGLYRVQTEHSVIHGHVDNADQLQRHLGNRQVQLIAIGGSIGTATFVSIANGLVKGGPGSLFLAYTIYTCMLGLVNNAMAEMSSFMPVTGGFIRMAGHWVDSAMGFWADWNFFLYEAILIPFEISALNLVLKFWSDDIPVAAVVAVCIVLYFAINAFVVKAYGETEFWLALGKVFLILIVFSFTFITMVGGNPKKDAYGFRYWNNPGAFAEYNTTGELGRFEGFLGCLWSAAFTVVGPEYLSMLSGEVKLPRTYLKNAYKVTYARFAFFFIGSALCVGIVIPYNESTLLEIMSGAAGGAGTAAASPYVIAMKNLKVSGLPHLTNALLCTSIFSAGNAYTYYGTRSLYGLALEGQAPKFLKKCTKKGVPFYCLLVTICFPFLGFLNVNAGSAKVLTWFINIITGAQIINYIVICITYLFFYRAVKAQGVDRKAMPYYGYFQPYGTWISMIFLILVLGCYGYGTFLPGNFTIDGLFTYYMMVFLAPVLFFGWKFLKRTKMVKAHEADLVWEKAYIDAYEASFAEEAKGFWQEILEMFTCGMKGRKKSSEYA</sequence>
<keyword evidence="6 7" id="KW-0472">Membrane</keyword>
<feature type="transmembrane region" description="Helical" evidence="7">
    <location>
        <begin position="466"/>
        <end position="486"/>
    </location>
</feature>
<organism evidence="9 10">
    <name type="scientific">Ascochyta lentis</name>
    <dbReference type="NCBI Taxonomy" id="205686"/>
    <lineage>
        <taxon>Eukaryota</taxon>
        <taxon>Fungi</taxon>
        <taxon>Dikarya</taxon>
        <taxon>Ascomycota</taxon>
        <taxon>Pezizomycotina</taxon>
        <taxon>Dothideomycetes</taxon>
        <taxon>Pleosporomycetidae</taxon>
        <taxon>Pleosporales</taxon>
        <taxon>Pleosporineae</taxon>
        <taxon>Didymellaceae</taxon>
        <taxon>Ascochyta</taxon>
    </lineage>
</organism>
<accession>A0A8H7J8J9</accession>
<dbReference type="OrthoDB" id="10062876at2759"/>
<proteinExistence type="predicted"/>
<keyword evidence="4" id="KW-0029">Amino-acid transport</keyword>
<dbReference type="InterPro" id="IPR050524">
    <property type="entry name" value="APC_YAT"/>
</dbReference>
<evidence type="ECO:0000313" key="9">
    <source>
        <dbReference type="EMBL" id="KAF9698518.1"/>
    </source>
</evidence>
<feature type="transmembrane region" description="Helical" evidence="7">
    <location>
        <begin position="389"/>
        <end position="408"/>
    </location>
</feature>
<comment type="caution">
    <text evidence="9">The sequence shown here is derived from an EMBL/GenBank/DDBJ whole genome shotgun (WGS) entry which is preliminary data.</text>
</comment>
<feature type="transmembrane region" description="Helical" evidence="7">
    <location>
        <begin position="769"/>
        <end position="789"/>
    </location>
</feature>
<dbReference type="SUPFAM" id="SSF51569">
    <property type="entry name" value="Aldolase"/>
    <property type="match status" value="1"/>
</dbReference>
<evidence type="ECO:0000313" key="10">
    <source>
        <dbReference type="Proteomes" id="UP000651452"/>
    </source>
</evidence>
<dbReference type="Gene3D" id="3.20.20.70">
    <property type="entry name" value="Aldolase class I"/>
    <property type="match status" value="1"/>
</dbReference>
<name>A0A8H7J8J9_9PLEO</name>
<dbReference type="GO" id="GO:0016020">
    <property type="term" value="C:membrane"/>
    <property type="evidence" value="ECO:0007669"/>
    <property type="project" value="UniProtKB-SubCell"/>
</dbReference>
<feature type="transmembrane region" description="Helical" evidence="7">
    <location>
        <begin position="695"/>
        <end position="712"/>
    </location>
</feature>
<dbReference type="InterPro" id="IPR002220">
    <property type="entry name" value="DapA-like"/>
</dbReference>
<evidence type="ECO:0000256" key="5">
    <source>
        <dbReference type="ARBA" id="ARBA00022989"/>
    </source>
</evidence>
<dbReference type="PANTHER" id="PTHR43341:SF6">
    <property type="entry name" value="AMINO ACID TRANSPORTER (EUROFUNG)"/>
    <property type="match status" value="1"/>
</dbReference>
<comment type="subcellular location">
    <subcellularLocation>
        <location evidence="1">Membrane</location>
        <topology evidence="1">Multi-pass membrane protein</topology>
    </subcellularLocation>
</comment>
<feature type="transmembrane region" description="Helical" evidence="7">
    <location>
        <begin position="590"/>
        <end position="611"/>
    </location>
</feature>
<evidence type="ECO:0000256" key="2">
    <source>
        <dbReference type="ARBA" id="ARBA00022448"/>
    </source>
</evidence>
<feature type="transmembrane region" description="Helical" evidence="7">
    <location>
        <begin position="440"/>
        <end position="459"/>
    </location>
</feature>
<evidence type="ECO:0000256" key="6">
    <source>
        <dbReference type="ARBA" id="ARBA00023136"/>
    </source>
</evidence>
<dbReference type="Gene3D" id="1.20.1740.10">
    <property type="entry name" value="Amino acid/polyamine transporter I"/>
    <property type="match status" value="1"/>
</dbReference>
<feature type="transmembrane region" description="Helical" evidence="7">
    <location>
        <begin position="362"/>
        <end position="382"/>
    </location>
</feature>
<keyword evidence="5 7" id="KW-1133">Transmembrane helix</keyword>
<dbReference type="GO" id="GO:0015171">
    <property type="term" value="F:amino acid transmembrane transporter activity"/>
    <property type="evidence" value="ECO:0007669"/>
    <property type="project" value="TreeGrafter"/>
</dbReference>
<dbReference type="EMBL" id="RZGK01000006">
    <property type="protein sequence ID" value="KAF9698518.1"/>
    <property type="molecule type" value="Genomic_DNA"/>
</dbReference>
<dbReference type="Pfam" id="PF00324">
    <property type="entry name" value="AA_permease"/>
    <property type="match status" value="1"/>
</dbReference>
<protein>
    <recommendedName>
        <fullName evidence="8">Amino acid permease/ SLC12A domain-containing protein</fullName>
    </recommendedName>
</protein>
<reference evidence="9" key="1">
    <citation type="submission" date="2018-12" db="EMBL/GenBank/DDBJ databases">
        <authorList>
            <person name="Syme R.A."/>
            <person name="Farfan-Caceres L."/>
            <person name="Lichtenzveig J."/>
        </authorList>
    </citation>
    <scope>NUCLEOTIDE SEQUENCE</scope>
    <source>
        <strain evidence="9">Al4</strain>
    </source>
</reference>
<dbReference type="PRINTS" id="PR00146">
    <property type="entry name" value="DHPICSNTHASE"/>
</dbReference>
<dbReference type="CDD" id="cd00408">
    <property type="entry name" value="DHDPS-like"/>
    <property type="match status" value="1"/>
</dbReference>
<evidence type="ECO:0000256" key="3">
    <source>
        <dbReference type="ARBA" id="ARBA00022692"/>
    </source>
</evidence>
<evidence type="ECO:0000256" key="7">
    <source>
        <dbReference type="SAM" id="Phobius"/>
    </source>
</evidence>
<dbReference type="AlphaFoldDB" id="A0A8H7J8J9"/>
<dbReference type="Proteomes" id="UP000651452">
    <property type="component" value="Unassembled WGS sequence"/>
</dbReference>
<keyword evidence="3 7" id="KW-0812">Transmembrane</keyword>
<reference evidence="9" key="2">
    <citation type="submission" date="2020-09" db="EMBL/GenBank/DDBJ databases">
        <title>Reference genome assembly for Australian Ascochyta lentis isolate Al4.</title>
        <authorList>
            <person name="Lee R.C."/>
            <person name="Farfan-Caceres L.M."/>
            <person name="Debler J.W."/>
            <person name="Williams A.H."/>
            <person name="Henares B.M."/>
        </authorList>
    </citation>
    <scope>NUCLEOTIDE SEQUENCE</scope>
    <source>
        <strain evidence="9">Al4</strain>
    </source>
</reference>
<keyword evidence="2" id="KW-0813">Transport</keyword>
<feature type="domain" description="Amino acid permease/ SLC12A" evidence="8">
    <location>
        <begin position="360"/>
        <end position="828"/>
    </location>
</feature>
<dbReference type="InterPro" id="IPR004841">
    <property type="entry name" value="AA-permease/SLC12A_dom"/>
</dbReference>
<evidence type="ECO:0000256" key="4">
    <source>
        <dbReference type="ARBA" id="ARBA00022970"/>
    </source>
</evidence>